<organism evidence="10 11">
    <name type="scientific">Clostridium botulinum</name>
    <dbReference type="NCBI Taxonomy" id="1491"/>
    <lineage>
        <taxon>Bacteria</taxon>
        <taxon>Bacillati</taxon>
        <taxon>Bacillota</taxon>
        <taxon>Clostridia</taxon>
        <taxon>Eubacteriales</taxon>
        <taxon>Clostridiaceae</taxon>
        <taxon>Clostridium</taxon>
    </lineage>
</organism>
<dbReference type="PANTHER" id="PTHR34043">
    <property type="entry name" value="ALPHA/BETA-HYDROLASES SUPERFAMILY PROTEIN"/>
    <property type="match status" value="1"/>
</dbReference>
<evidence type="ECO:0000259" key="9">
    <source>
        <dbReference type="Pfam" id="PF24708"/>
    </source>
</evidence>
<dbReference type="EMBL" id="SXFB01000007">
    <property type="protein sequence ID" value="NFV26720.1"/>
    <property type="molecule type" value="Genomic_DNA"/>
</dbReference>
<dbReference type="AlphaFoldDB" id="A0A6B4JQX9"/>
<dbReference type="EC" id="3.1.1.3" evidence="3"/>
<dbReference type="InterPro" id="IPR056304">
    <property type="entry name" value="Lip-like_C"/>
</dbReference>
<name>A0A6B4JQX9_CLOBO</name>
<evidence type="ECO:0000313" key="11">
    <source>
        <dbReference type="Proteomes" id="UP000486903"/>
    </source>
</evidence>
<evidence type="ECO:0000313" key="10">
    <source>
        <dbReference type="EMBL" id="NFV26720.1"/>
    </source>
</evidence>
<evidence type="ECO:0000256" key="4">
    <source>
        <dbReference type="ARBA" id="ARBA00022525"/>
    </source>
</evidence>
<dbReference type="Pfam" id="PF24708">
    <property type="entry name" value="Lip_C"/>
    <property type="match status" value="1"/>
</dbReference>
<keyword evidence="5" id="KW-0732">Signal</keyword>
<feature type="domain" description="Lipase-like C-terminal" evidence="9">
    <location>
        <begin position="77"/>
        <end position="434"/>
    </location>
</feature>
<keyword evidence="7" id="KW-0442">Lipid degradation</keyword>
<accession>A0A6B4JQX9</accession>
<dbReference type="GO" id="GO:0016042">
    <property type="term" value="P:lipid catabolic process"/>
    <property type="evidence" value="ECO:0007669"/>
    <property type="project" value="UniProtKB-KW"/>
</dbReference>
<keyword evidence="8" id="KW-0443">Lipid metabolism</keyword>
<evidence type="ECO:0000256" key="8">
    <source>
        <dbReference type="ARBA" id="ARBA00023098"/>
    </source>
</evidence>
<dbReference type="PANTHER" id="PTHR34043:SF3">
    <property type="entry name" value="ALPHA_BETA-HYDROLASES SUPERFAMILY PROTEIN"/>
    <property type="match status" value="1"/>
</dbReference>
<dbReference type="GO" id="GO:0004806">
    <property type="term" value="F:triacylglycerol lipase activity"/>
    <property type="evidence" value="ECO:0007669"/>
    <property type="project" value="UniProtKB-EC"/>
</dbReference>
<keyword evidence="6" id="KW-0378">Hydrolase</keyword>
<proteinExistence type="predicted"/>
<comment type="subcellular location">
    <subcellularLocation>
        <location evidence="2">Secreted</location>
    </subcellularLocation>
</comment>
<keyword evidence="4" id="KW-0964">Secreted</keyword>
<protein>
    <recommendedName>
        <fullName evidence="3">triacylglycerol lipase</fullName>
        <ecNumber evidence="3">3.1.1.3</ecNumber>
    </recommendedName>
</protein>
<evidence type="ECO:0000256" key="6">
    <source>
        <dbReference type="ARBA" id="ARBA00022801"/>
    </source>
</evidence>
<dbReference type="RefSeq" id="WP_003370297.1">
    <property type="nucleotide sequence ID" value="NZ_JACBBA010000001.1"/>
</dbReference>
<comment type="caution">
    <text evidence="10">The sequence shown here is derived from an EMBL/GenBank/DDBJ whole genome shotgun (WGS) entry which is preliminary data.</text>
</comment>
<gene>
    <name evidence="10" type="ORF">FDG31_11175</name>
</gene>
<comment type="catalytic activity">
    <reaction evidence="1">
        <text>a triacylglycerol + H2O = a diacylglycerol + a fatty acid + H(+)</text>
        <dbReference type="Rhea" id="RHEA:12044"/>
        <dbReference type="ChEBI" id="CHEBI:15377"/>
        <dbReference type="ChEBI" id="CHEBI:15378"/>
        <dbReference type="ChEBI" id="CHEBI:17855"/>
        <dbReference type="ChEBI" id="CHEBI:18035"/>
        <dbReference type="ChEBI" id="CHEBI:28868"/>
        <dbReference type="EC" id="3.1.1.3"/>
    </reaction>
</comment>
<evidence type="ECO:0000256" key="2">
    <source>
        <dbReference type="ARBA" id="ARBA00004613"/>
    </source>
</evidence>
<dbReference type="InterPro" id="IPR029058">
    <property type="entry name" value="AB_hydrolase_fold"/>
</dbReference>
<reference evidence="10 11" key="1">
    <citation type="submission" date="2019-04" db="EMBL/GenBank/DDBJ databases">
        <title>Genome sequencing of Clostridium botulinum Groups I-IV and Clostridium butyricum.</title>
        <authorList>
            <person name="Brunt J."/>
            <person name="Van Vliet A.H.M."/>
            <person name="Stringer S.C."/>
            <person name="Carter A.T."/>
            <person name="Peck M.W."/>
        </authorList>
    </citation>
    <scope>NUCLEOTIDE SEQUENCE [LARGE SCALE GENOMIC DNA]</scope>
    <source>
        <strain evidence="10 11">BL81</strain>
    </source>
</reference>
<evidence type="ECO:0000256" key="5">
    <source>
        <dbReference type="ARBA" id="ARBA00022729"/>
    </source>
</evidence>
<evidence type="ECO:0000256" key="7">
    <source>
        <dbReference type="ARBA" id="ARBA00022963"/>
    </source>
</evidence>
<evidence type="ECO:0000256" key="3">
    <source>
        <dbReference type="ARBA" id="ARBA00013279"/>
    </source>
</evidence>
<dbReference type="GO" id="GO:0005576">
    <property type="term" value="C:extracellular region"/>
    <property type="evidence" value="ECO:0007669"/>
    <property type="project" value="UniProtKB-SubCell"/>
</dbReference>
<evidence type="ECO:0000256" key="1">
    <source>
        <dbReference type="ARBA" id="ARBA00001024"/>
    </source>
</evidence>
<dbReference type="Gene3D" id="3.40.50.1820">
    <property type="entry name" value="alpha/beta hydrolase"/>
    <property type="match status" value="1"/>
</dbReference>
<dbReference type="SUPFAM" id="SSF53474">
    <property type="entry name" value="alpha/beta-Hydrolases"/>
    <property type="match status" value="1"/>
</dbReference>
<dbReference type="Proteomes" id="UP000486903">
    <property type="component" value="Unassembled WGS sequence"/>
</dbReference>
<sequence>MKKSLTKILGISLLAIAMTVTTFPTSAKALDSISEPVIEEAAESSDSQSQSQNSVVAIQESLSDEGINLEELKSEQNDYPIVLVHGCMGWGRDEKLGFKYWGGTVDLQEKMRDAGYEVYTAAVGPISSNWDRACELYAYIVGGRVDYGAAHAAKYGHDRYGKTYSGIYKKISSDNKIHLVGHSQGGQTVRAFTQLINQGSEEERSYGQKDISQLFQGGNDWINSVTTISTPNDGTTLSDAIPFVDYITPLCGIAGVATGSNDLVNSYFDFKLDQWGLAKQDNESQVHYMGRVLSSKIWERTTDMCSYDLSTYGGEELNKWVKAQPNVYYFSWTTSATKPSAITGHHIPQPGVMNKNFYVNSLMMGKYTRNDNSGRPVIDKSWWQNDGYVNCISQNGPKLGSNDIIKEYNGTPVKGQWNAMPTLINVDHEDIIGRYGNVTQWYIDRCKQLSSLPE</sequence>